<protein>
    <recommendedName>
        <fullName evidence="8">Acetyl-CoA decarbonylase/synthase complex subunit gamma</fullName>
        <shortName evidence="8">ACDS complex subunit gamma</shortName>
        <ecNumber evidence="8">2.1.1.245</ecNumber>
    </recommendedName>
    <alternativeName>
        <fullName evidence="8">5-methyltetrahydrosarcinapterin:corrinoid/iron-sulfur protein Co-methyltransferase</fullName>
    </alternativeName>
    <alternativeName>
        <fullName evidence="8">ACDS complex methyltransferase</fullName>
    </alternativeName>
    <alternativeName>
        <fullName evidence="8">Corrinoid/iron-sulfur component large subunit</fullName>
    </alternativeName>
</protein>
<feature type="binding site" evidence="8 10">
    <location>
        <position position="44"/>
    </location>
    <ligand>
        <name>[4Fe-4S] cluster</name>
        <dbReference type="ChEBI" id="CHEBI:49883"/>
    </ligand>
</feature>
<dbReference type="Proteomes" id="UP000623215">
    <property type="component" value="Unassembled WGS sequence"/>
</dbReference>
<dbReference type="Gene3D" id="3.40.50.11600">
    <property type="match status" value="1"/>
</dbReference>
<dbReference type="PANTHER" id="PTHR36214:SF3">
    <property type="entry name" value="ACETYL-COA DECARBONYLASE_SYNTHASE COMPLEX SUBUNIT GAMMA"/>
    <property type="match status" value="1"/>
</dbReference>
<evidence type="ECO:0000259" key="11">
    <source>
        <dbReference type="PROSITE" id="PS51656"/>
    </source>
</evidence>
<evidence type="ECO:0000256" key="5">
    <source>
        <dbReference type="ARBA" id="ARBA00023004"/>
    </source>
</evidence>
<keyword evidence="5 8" id="KW-0408">Iron</keyword>
<dbReference type="EC" id="2.1.1.245" evidence="8"/>
<feature type="binding site" evidence="9">
    <location>
        <position position="467"/>
    </location>
    <ligand>
        <name>5-methoxybenzimidazolylcob(I)amide</name>
        <dbReference type="ChEBI" id="CHEBI:157765"/>
    </ligand>
</feature>
<feature type="binding site" evidence="9">
    <location>
        <begin position="404"/>
        <end position="407"/>
    </location>
    <ligand>
        <name>5-methoxybenzimidazolylcob(I)amide</name>
        <dbReference type="ChEBI" id="CHEBI:157765"/>
    </ligand>
</feature>
<dbReference type="InterPro" id="IPR016218">
    <property type="entry name" value="AcylCoA_decarb/synth_gsu"/>
</dbReference>
<dbReference type="GO" id="GO:0046356">
    <property type="term" value="P:acetyl-CoA catabolic process"/>
    <property type="evidence" value="ECO:0007669"/>
    <property type="project" value="InterPro"/>
</dbReference>
<comment type="catalytic activity">
    <reaction evidence="8">
        <text>5,6,7,8-tetrahydrosarcinapterin + methyl-Co(III)-[corrinoid Fe-S protein] = 5-methyltetrahydrosarcinapterin + Co(I)-[corrinoid Fe-S protein] + H(+)</text>
        <dbReference type="Rhea" id="RHEA:45196"/>
        <dbReference type="Rhea" id="RHEA-COMP:11110"/>
        <dbReference type="Rhea" id="RHEA-COMP:11111"/>
        <dbReference type="ChEBI" id="CHEBI:15378"/>
        <dbReference type="ChEBI" id="CHEBI:59924"/>
        <dbReference type="ChEBI" id="CHEBI:64267"/>
        <dbReference type="ChEBI" id="CHEBI:85033"/>
        <dbReference type="ChEBI" id="CHEBI:85035"/>
        <dbReference type="EC" id="2.1.1.245"/>
    </reaction>
</comment>
<feature type="binding site" evidence="8 10">
    <location>
        <position position="22"/>
    </location>
    <ligand>
        <name>[4Fe-4S] cluster</name>
        <dbReference type="ChEBI" id="CHEBI:49883"/>
    </ligand>
</feature>
<keyword evidence="1 8" id="KW-0004">4Fe-4S</keyword>
<dbReference type="InterPro" id="IPR016041">
    <property type="entry name" value="Ac-CoA_synth_d_su_TIM-brl"/>
</dbReference>
<comment type="function">
    <text evidence="8">Part of a complex that catalyzes the reversible cleavage of acetyl-CoA, allowing autotrophic growth from CO(2).</text>
</comment>
<dbReference type="Gene3D" id="3.20.20.20">
    <property type="entry name" value="Dihydropteroate synthase-like"/>
    <property type="match status" value="1"/>
</dbReference>
<evidence type="ECO:0000256" key="8">
    <source>
        <dbReference type="HAMAP-Rule" id="MF_01136"/>
    </source>
</evidence>
<feature type="domain" description="4Fe-4S" evidence="11">
    <location>
        <begin position="1"/>
        <end position="61"/>
    </location>
</feature>
<dbReference type="SUPFAM" id="SSF51717">
    <property type="entry name" value="Dihydropteroate synthetase-like"/>
    <property type="match status" value="1"/>
</dbReference>
<keyword evidence="2 8" id="KW-0489">Methyltransferase</keyword>
<dbReference type="InterPro" id="IPR023427">
    <property type="entry name" value="AcylCoA_decarb/synth_gsu_arc"/>
</dbReference>
<evidence type="ECO:0000313" key="13">
    <source>
        <dbReference type="Proteomes" id="UP000623215"/>
    </source>
</evidence>
<comment type="subunit">
    <text evidence="8">Heterodimer of delta and gamma chains. The ACDS complex is made up of alpha, epsilon, beta, gamma and delta chains with a probable stoichiometry of (alpha(2)epsilon(2))(4)-beta(8)-(gamma(1)delta(1))(8).</text>
</comment>
<gene>
    <name evidence="8" type="primary">cdhE</name>
    <name evidence="12" type="ORF">EYH55_01605</name>
</gene>
<evidence type="ECO:0000256" key="3">
    <source>
        <dbReference type="ARBA" id="ARBA00022679"/>
    </source>
</evidence>
<keyword evidence="3 8" id="KW-0808">Transferase</keyword>
<keyword evidence="6 8" id="KW-0411">Iron-sulfur</keyword>
<dbReference type="AlphaFoldDB" id="A0A833A0P5"/>
<evidence type="ECO:0000256" key="1">
    <source>
        <dbReference type="ARBA" id="ARBA00022485"/>
    </source>
</evidence>
<dbReference type="InterPro" id="IPR007202">
    <property type="entry name" value="4Fe-4S_dom"/>
</dbReference>
<evidence type="ECO:0000256" key="7">
    <source>
        <dbReference type="ARBA" id="ARBA00023285"/>
    </source>
</evidence>
<comment type="cofactor">
    <cofactor evidence="8">
        <name>corrinoid</name>
        <dbReference type="ChEBI" id="CHEBI:33913"/>
    </cofactor>
</comment>
<dbReference type="PROSITE" id="PS51656">
    <property type="entry name" value="4FE4S"/>
    <property type="match status" value="1"/>
</dbReference>
<feature type="binding site" evidence="8 10">
    <location>
        <position position="27"/>
    </location>
    <ligand>
        <name>[4Fe-4S] cluster</name>
        <dbReference type="ChEBI" id="CHEBI:49883"/>
    </ligand>
</feature>
<keyword evidence="4 8" id="KW-0479">Metal-binding</keyword>
<dbReference type="Pfam" id="PF03599">
    <property type="entry name" value="CdhD"/>
    <property type="match status" value="1"/>
</dbReference>
<keyword evidence="7 8" id="KW-0170">Cobalt</keyword>
<evidence type="ECO:0000256" key="6">
    <source>
        <dbReference type="ARBA" id="ARBA00023014"/>
    </source>
</evidence>
<dbReference type="GO" id="GO:0005506">
    <property type="term" value="F:iron ion binding"/>
    <property type="evidence" value="ECO:0007669"/>
    <property type="project" value="UniProtKB-UniRule"/>
</dbReference>
<dbReference type="GO" id="GO:0051539">
    <property type="term" value="F:4 iron, 4 sulfur cluster binding"/>
    <property type="evidence" value="ECO:0007669"/>
    <property type="project" value="UniProtKB-KW"/>
</dbReference>
<comment type="caution">
    <text evidence="12">The sequence shown here is derived from an EMBL/GenBank/DDBJ whole genome shotgun (WGS) entry which is preliminary data.</text>
</comment>
<dbReference type="HAMAP" id="MF_01136">
    <property type="entry name" value="CdhE"/>
    <property type="match status" value="1"/>
</dbReference>
<dbReference type="Pfam" id="PF04060">
    <property type="entry name" value="FeS"/>
    <property type="match status" value="1"/>
</dbReference>
<evidence type="ECO:0000256" key="9">
    <source>
        <dbReference type="PIRSR" id="PIRSR000376-1"/>
    </source>
</evidence>
<feature type="binding site" evidence="9">
    <location>
        <position position="374"/>
    </location>
    <ligand>
        <name>5-methoxybenzimidazolylcob(I)amide</name>
        <dbReference type="ChEBI" id="CHEBI:157765"/>
    </ligand>
</feature>
<dbReference type="InterPro" id="IPR011005">
    <property type="entry name" value="Dihydropteroate_synth-like_sf"/>
</dbReference>
<organism evidence="12 13">
    <name type="scientific">Methanothermococcus okinawensis</name>
    <dbReference type="NCBI Taxonomy" id="155863"/>
    <lineage>
        <taxon>Archaea</taxon>
        <taxon>Methanobacteriati</taxon>
        <taxon>Methanobacteriota</taxon>
        <taxon>Methanomada group</taxon>
        <taxon>Methanococci</taxon>
        <taxon>Methanococcales</taxon>
        <taxon>Methanococcaceae</taxon>
        <taxon>Methanothermococcus</taxon>
    </lineage>
</organism>
<sequence length="493" mass="55696">MAKKISAMDIYKLLPKINCKKCGESSCMAFATKLQERKASLDQCPVLKSPKFEKNRKKLEELLSPPVKEVWFGYEDRKAILGGEEVMYRYELTFFNPTAIGVDISDKLPEEEIRRRAKFVEDFVFERTGEKLKLDFIALRNASDDPERFVRALEIIQENTKVPVALCSLNVESIERALDVVKSKPMVYAVTEQNFPEMMKMLISKKKKDKKDFAVVLSSSNIKTLKGMVKASLEHGIEDLVLDPHTTPENIMDTLDRFVMIRRSAIERGDKLLGYPILGLPINTYFYVLRGNNPIEQFVKELDKAAAMMEASAACAMLNRYADGIVIHGTEIWELMPILTLRQAIYTDPRKPQTVEPGLYPIGNPDENSPVIMTTNFSLTFYTVTGDFEKDGVTCWLLVMDTEGKAVDVAVAGGQYCGENAKKLIEETKIGEKVNHRIIILPGLAAPVRGDIEEKTGWTCVVGTRDSSQVGEFLRKNWNRILEEWRAKQGSGN</sequence>
<dbReference type="PANTHER" id="PTHR36214">
    <property type="match status" value="1"/>
</dbReference>
<proteinExistence type="inferred from homology"/>
<feature type="binding site" evidence="9">
    <location>
        <position position="380"/>
    </location>
    <ligand>
        <name>5-methoxybenzimidazolylcob(I)amide</name>
        <dbReference type="ChEBI" id="CHEBI:157765"/>
    </ligand>
</feature>
<dbReference type="PIRSF" id="PIRSF000376">
    <property type="entry name" value="AcCoA_decarb_gamma"/>
    <property type="match status" value="1"/>
</dbReference>
<evidence type="ECO:0000256" key="4">
    <source>
        <dbReference type="ARBA" id="ARBA00022723"/>
    </source>
</evidence>
<evidence type="ECO:0000256" key="10">
    <source>
        <dbReference type="PIRSR" id="PIRSR000376-2"/>
    </source>
</evidence>
<accession>A0A833A0P5</accession>
<dbReference type="InterPro" id="IPR051069">
    <property type="entry name" value="ACDS_complex_subunit"/>
</dbReference>
<comment type="cofactor">
    <cofactor evidence="8">
        <name>[4Fe-4S] cluster</name>
        <dbReference type="ChEBI" id="CHEBI:49883"/>
    </cofactor>
    <text evidence="8">Binds 1 [4Fe-4S] cluster.</text>
</comment>
<feature type="binding site" evidence="8 10">
    <location>
        <position position="19"/>
    </location>
    <ligand>
        <name>[4Fe-4S] cluster</name>
        <dbReference type="ChEBI" id="CHEBI:49883"/>
    </ligand>
</feature>
<evidence type="ECO:0000256" key="2">
    <source>
        <dbReference type="ARBA" id="ARBA00022603"/>
    </source>
</evidence>
<dbReference type="NCBIfam" id="NF003195">
    <property type="entry name" value="PRK04165.1"/>
    <property type="match status" value="1"/>
</dbReference>
<name>A0A833A0P5_9EURY</name>
<dbReference type="GO" id="GO:0008168">
    <property type="term" value="F:methyltransferase activity"/>
    <property type="evidence" value="ECO:0007669"/>
    <property type="project" value="UniProtKB-UniRule"/>
</dbReference>
<dbReference type="GO" id="GO:0032259">
    <property type="term" value="P:methylation"/>
    <property type="evidence" value="ECO:0007669"/>
    <property type="project" value="UniProtKB-KW"/>
</dbReference>
<reference evidence="12" key="1">
    <citation type="journal article" date="2020" name="ISME J.">
        <title>Gammaproteobacteria mediating utilization of methyl-, sulfur- and petroleum organic compounds in deep ocean hydrothermal plumes.</title>
        <authorList>
            <person name="Zhou Z."/>
            <person name="Liu Y."/>
            <person name="Pan J."/>
            <person name="Cron B.R."/>
            <person name="Toner B.M."/>
            <person name="Anantharaman K."/>
            <person name="Breier J.A."/>
            <person name="Dick G.J."/>
            <person name="Li M."/>
        </authorList>
    </citation>
    <scope>NUCLEOTIDE SEQUENCE</scope>
    <source>
        <strain evidence="12">SZUA-1534</strain>
    </source>
</reference>
<evidence type="ECO:0000313" key="12">
    <source>
        <dbReference type="EMBL" id="HIQ32164.1"/>
    </source>
</evidence>
<dbReference type="EMBL" id="DQVW01000024">
    <property type="protein sequence ID" value="HIQ32164.1"/>
    <property type="molecule type" value="Genomic_DNA"/>
</dbReference>